<reference evidence="1 2" key="2">
    <citation type="submission" date="2009-02" db="EMBL/GenBank/DDBJ databases">
        <authorList>
            <person name="Fulton L."/>
            <person name="Clifton S."/>
            <person name="Fulton B."/>
            <person name="Xu J."/>
            <person name="Minx P."/>
            <person name="Pepin K.H."/>
            <person name="Johnson M."/>
            <person name="Bhonagiri V."/>
            <person name="Nash W.E."/>
            <person name="Mardis E.R."/>
            <person name="Wilson R.K."/>
        </authorList>
    </citation>
    <scope>NUCLEOTIDE SEQUENCE [LARGE SCALE GENOMIC DNA]</scope>
    <source>
        <strain evidence="1 2">DSM 20438</strain>
    </source>
</reference>
<evidence type="ECO:0000313" key="1">
    <source>
        <dbReference type="EMBL" id="EEG71626.1"/>
    </source>
</evidence>
<reference evidence="1 2" key="1">
    <citation type="submission" date="2009-02" db="EMBL/GenBank/DDBJ databases">
        <title>Draft genome sequence of Bifidobacterium pseudocatenulatum (DSM 20438).</title>
        <authorList>
            <person name="Sudarsanam P."/>
            <person name="Ley R."/>
            <person name="Guruge J."/>
            <person name="Turnbaugh P.J."/>
            <person name="Mahowald M."/>
            <person name="Liep D."/>
            <person name="Gordon J."/>
        </authorList>
    </citation>
    <scope>NUCLEOTIDE SEQUENCE [LARGE SCALE GENOMIC DNA]</scope>
    <source>
        <strain evidence="1 2">DSM 20438</strain>
    </source>
</reference>
<dbReference type="EMBL" id="ABXX02000001">
    <property type="protein sequence ID" value="EEG71626.1"/>
    <property type="molecule type" value="Genomic_DNA"/>
</dbReference>
<sequence>MLRYEVRRFAVCESFDDYLPFTLLTHSLQNNPAKFTALA</sequence>
<protein>
    <submittedName>
        <fullName evidence="1">Uncharacterized protein</fullName>
    </submittedName>
</protein>
<organism evidence="1 2">
    <name type="scientific">Bifidobacterium pseudocatenulatum DSM 20438 = JCM 1200 = LMG 10505</name>
    <dbReference type="NCBI Taxonomy" id="547043"/>
    <lineage>
        <taxon>Bacteria</taxon>
        <taxon>Bacillati</taxon>
        <taxon>Actinomycetota</taxon>
        <taxon>Actinomycetes</taxon>
        <taxon>Bifidobacteriales</taxon>
        <taxon>Bifidobacteriaceae</taxon>
        <taxon>Bifidobacterium</taxon>
    </lineage>
</organism>
<accession>C0BQ63</accession>
<comment type="caution">
    <text evidence="1">The sequence shown here is derived from an EMBL/GenBank/DDBJ whole genome shotgun (WGS) entry which is preliminary data.</text>
</comment>
<evidence type="ECO:0000313" key="2">
    <source>
        <dbReference type="Proteomes" id="UP000003875"/>
    </source>
</evidence>
<dbReference type="AlphaFoldDB" id="C0BQ63"/>
<name>C0BQ63_BIFPS</name>
<dbReference type="Proteomes" id="UP000003875">
    <property type="component" value="Unassembled WGS sequence"/>
</dbReference>
<proteinExistence type="predicted"/>
<gene>
    <name evidence="1" type="ORF">BIFPSEUDO_02503</name>
</gene>